<dbReference type="InterPro" id="IPR002641">
    <property type="entry name" value="PNPLA_dom"/>
</dbReference>
<evidence type="ECO:0000256" key="4">
    <source>
        <dbReference type="PROSITE-ProRule" id="PRU01161"/>
    </source>
</evidence>
<keyword evidence="2" id="KW-0442">Lipid degradation</keyword>
<dbReference type="PANTHER" id="PTHR14226:SF10">
    <property type="entry name" value="TRIACYLGLYCEROL LIPASE 4-RELATED"/>
    <property type="match status" value="1"/>
</dbReference>
<dbReference type="InterPro" id="IPR016035">
    <property type="entry name" value="Acyl_Trfase/lysoPLipase"/>
</dbReference>
<dbReference type="CDD" id="cd07231">
    <property type="entry name" value="Pat_SDP1-like"/>
    <property type="match status" value="1"/>
</dbReference>
<proteinExistence type="predicted"/>
<feature type="transmembrane region" description="Helical" evidence="6">
    <location>
        <begin position="706"/>
        <end position="724"/>
    </location>
</feature>
<dbReference type="Proteomes" id="UP000822688">
    <property type="component" value="Chromosome 8"/>
</dbReference>
<feature type="transmembrane region" description="Helical" evidence="6">
    <location>
        <begin position="516"/>
        <end position="534"/>
    </location>
</feature>
<evidence type="ECO:0000256" key="3">
    <source>
        <dbReference type="ARBA" id="ARBA00023098"/>
    </source>
</evidence>
<keyword evidence="3" id="KW-0443">Lipid metabolism</keyword>
<keyword evidence="6" id="KW-0472">Membrane</keyword>
<reference evidence="8" key="1">
    <citation type="submission" date="2020-06" db="EMBL/GenBank/DDBJ databases">
        <title>WGS assembly of Ceratodon purpureus strain R40.</title>
        <authorList>
            <person name="Carey S.B."/>
            <person name="Jenkins J."/>
            <person name="Shu S."/>
            <person name="Lovell J.T."/>
            <person name="Sreedasyam A."/>
            <person name="Maumus F."/>
            <person name="Tiley G.P."/>
            <person name="Fernandez-Pozo N."/>
            <person name="Barry K."/>
            <person name="Chen C."/>
            <person name="Wang M."/>
            <person name="Lipzen A."/>
            <person name="Daum C."/>
            <person name="Saski C.A."/>
            <person name="Payton A.C."/>
            <person name="Mcbreen J.C."/>
            <person name="Conrad R.E."/>
            <person name="Kollar L.M."/>
            <person name="Olsson S."/>
            <person name="Huttunen S."/>
            <person name="Landis J.B."/>
            <person name="Wickett N.J."/>
            <person name="Johnson M.G."/>
            <person name="Rensing S.A."/>
            <person name="Grimwood J."/>
            <person name="Schmutz J."/>
            <person name="Mcdaniel S.F."/>
        </authorList>
    </citation>
    <scope>NUCLEOTIDE SEQUENCE</scope>
    <source>
        <strain evidence="8">R40</strain>
    </source>
</reference>
<keyword evidence="6" id="KW-1133">Transmembrane helix</keyword>
<evidence type="ECO:0000256" key="2">
    <source>
        <dbReference type="ARBA" id="ARBA00022963"/>
    </source>
</evidence>
<evidence type="ECO:0000313" key="8">
    <source>
        <dbReference type="EMBL" id="KAG0564278.1"/>
    </source>
</evidence>
<evidence type="ECO:0000313" key="9">
    <source>
        <dbReference type="Proteomes" id="UP000822688"/>
    </source>
</evidence>
<dbReference type="GO" id="GO:0004806">
    <property type="term" value="F:triacylglycerol lipase activity"/>
    <property type="evidence" value="ECO:0007669"/>
    <property type="project" value="InterPro"/>
</dbReference>
<feature type="transmembrane region" description="Helical" evidence="6">
    <location>
        <begin position="490"/>
        <end position="510"/>
    </location>
</feature>
<dbReference type="PROSITE" id="PS51635">
    <property type="entry name" value="PNPLA"/>
    <property type="match status" value="1"/>
</dbReference>
<protein>
    <recommendedName>
        <fullName evidence="7">PNPLA domain-containing protein</fullName>
    </recommendedName>
</protein>
<keyword evidence="1" id="KW-0378">Hydrolase</keyword>
<dbReference type="AlphaFoldDB" id="A0A8T0H2F2"/>
<feature type="compositionally biased region" description="Polar residues" evidence="5">
    <location>
        <begin position="1060"/>
        <end position="1074"/>
    </location>
</feature>
<dbReference type="EMBL" id="CM026429">
    <property type="protein sequence ID" value="KAG0564278.1"/>
    <property type="molecule type" value="Genomic_DNA"/>
</dbReference>
<dbReference type="PANTHER" id="PTHR14226">
    <property type="entry name" value="NEUROPATHY TARGET ESTERASE/SWISS CHEESE D.MELANOGASTER"/>
    <property type="match status" value="1"/>
</dbReference>
<dbReference type="InterPro" id="IPR021771">
    <property type="entry name" value="Triacylglycerol_lipase_N"/>
</dbReference>
<organism evidence="8 9">
    <name type="scientific">Ceratodon purpureus</name>
    <name type="common">Fire moss</name>
    <name type="synonym">Dicranum purpureum</name>
    <dbReference type="NCBI Taxonomy" id="3225"/>
    <lineage>
        <taxon>Eukaryota</taxon>
        <taxon>Viridiplantae</taxon>
        <taxon>Streptophyta</taxon>
        <taxon>Embryophyta</taxon>
        <taxon>Bryophyta</taxon>
        <taxon>Bryophytina</taxon>
        <taxon>Bryopsida</taxon>
        <taxon>Dicranidae</taxon>
        <taxon>Pseudoditrichales</taxon>
        <taxon>Ditrichaceae</taxon>
        <taxon>Ceratodon</taxon>
    </lineage>
</organism>
<dbReference type="GO" id="GO:0016042">
    <property type="term" value="P:lipid catabolic process"/>
    <property type="evidence" value="ECO:0007669"/>
    <property type="project" value="UniProtKB-KW"/>
</dbReference>
<keyword evidence="9" id="KW-1185">Reference proteome</keyword>
<evidence type="ECO:0000259" key="7">
    <source>
        <dbReference type="PROSITE" id="PS51635"/>
    </source>
</evidence>
<sequence>MSDTGLMSTGSWNATPAVSMVQFASDLEVIALLWNVAIGIYHFLLVYALNKYGIHIWFRIWDRSDGISWWKSLGINYGQIATSPVMEDEVLRRKLEILAEKGWGTISSPPNQELGKKEVPQWMAMAADEAEDGDEDRDESETAPTTISHSLSCSLVLAFQCTLSDEQIYQWADKMRKMFGSTPRVERFERSTIVQSSVWTHEGLLHDAAALVLEACEENLQCTLQVDSWGVFLNDAGHSTGEKVKLIKLQGLSTPVITSASQCSAADMLEIRGLHLYEADLIAQTHDQSMRLSSESKESRDSEELEALRVQCPPDDLHQDLFVYASKTIAVEGSLISVQCEPVKVVSSTDNLSTTDSTTWIIATLVMSVPVTQVALTLLYPSSESPLAITVGQGLGWMMGWLTQKLLAARNPNNQGKALKPADKKEEKFRRLSETGENQDAVRSKLTVEKEEQLRTLSRTGDNQDFVPLKVVPSKPAVEKKNFSKHFRRGGWVILFVLLTLLSHWLWTHMGAFEKKWLLVGTTTTTICIIIFKLQAKLRKTRDKDISPSRYWTNVMSNAITYNEWTHAASMLHSHSDSNEAKLYDEAYVQGKLRELQTRRMEGTTQEILFFLRADLIRHLGNMCNPQLHKCRNEVPAVIRDYINEVRYHLQAVCEMDVDEFTLEEKLTFLTETRQRFGRTALVFSGHVALGTFHSSVFRTLVEHQLLPSVIVGANLGAIVASFATTRTASELRHFFDDPSLPIDFYEKLSTVYVAAYRLRTQEARPYEIEKLQQSMQDLLGDLTFEEAFDLSGRILGISIPACPIDHQPAQFLNYLASPHVVIWSAVAVSCVAPSGLLHRPELMIKDRYNRIVPYIPPTKMTSQKAGSETSLETEIPFRQVEELFNVNHFIISQASPYIASWLHFKESTQERSPLAAKFVNMMEMEVRHRCAQLSDMGIKLRGLTSLCAQKWEGDINITLPVAFSQAISISTTQNDDPSPNELRKAAMAGRRCTWAKLSAIHASCGIELMLDEYINELHRRERHAQHREEDYHRLNDLNSIKGTRQSELDIGRLTRATVNTAQSSQGDYTSNANDELEHSTPGHCTPSEAGTEDYLLDHLCSCTSNKPESRMRCDMTPAVSDQGVHLVEEDCDTMDDNHGAVGDITWSGESHLPDELTIEDHLQQPTEGEHVVESVCEQYKLHNREIQLEWDIGCEDADSYGSPTTVLEGPSARSGIQLRKVVDRITHPGCNLERYFEEMSNSSYHLDERDDDI</sequence>
<dbReference type="SUPFAM" id="SSF52151">
    <property type="entry name" value="FabD/lysophospholipase-like"/>
    <property type="match status" value="1"/>
</dbReference>
<name>A0A8T0H2F2_CERPU</name>
<gene>
    <name evidence="8" type="ORF">KC19_8G098100</name>
</gene>
<evidence type="ECO:0000256" key="1">
    <source>
        <dbReference type="ARBA" id="ARBA00022801"/>
    </source>
</evidence>
<comment type="caution">
    <text evidence="8">The sequence shown here is derived from an EMBL/GenBank/DDBJ whole genome shotgun (WGS) entry which is preliminary data.</text>
</comment>
<dbReference type="InterPro" id="IPR050301">
    <property type="entry name" value="NTE"/>
</dbReference>
<dbReference type="Pfam" id="PF11815">
    <property type="entry name" value="DUF3336"/>
    <property type="match status" value="1"/>
</dbReference>
<feature type="domain" description="PNPLA" evidence="7">
    <location>
        <begin position="682"/>
        <end position="859"/>
    </location>
</feature>
<evidence type="ECO:0000256" key="6">
    <source>
        <dbReference type="SAM" id="Phobius"/>
    </source>
</evidence>
<comment type="caution">
    <text evidence="4">Lacks conserved residue(s) required for the propagation of feature annotation.</text>
</comment>
<keyword evidence="6" id="KW-0812">Transmembrane</keyword>
<feature type="transmembrane region" description="Helical" evidence="6">
    <location>
        <begin position="29"/>
        <end position="49"/>
    </location>
</feature>
<feature type="region of interest" description="Disordered" evidence="5">
    <location>
        <begin position="1060"/>
        <end position="1082"/>
    </location>
</feature>
<evidence type="ECO:0000256" key="5">
    <source>
        <dbReference type="SAM" id="MobiDB-lite"/>
    </source>
</evidence>
<accession>A0A8T0H2F2</accession>
<dbReference type="Pfam" id="PF01734">
    <property type="entry name" value="Patatin"/>
    <property type="match status" value="1"/>
</dbReference>